<evidence type="ECO:0000313" key="2">
    <source>
        <dbReference type="EMBL" id="THV48718.1"/>
    </source>
</evidence>
<dbReference type="AlphaFoldDB" id="A0A4S8QU57"/>
<dbReference type="Proteomes" id="UP000308671">
    <property type="component" value="Unassembled WGS sequence"/>
</dbReference>
<name>A0A4S8QU57_9HELO</name>
<accession>A0A4S8QU57</accession>
<organism evidence="2 3">
    <name type="scientific">Botrytis galanthina</name>
    <dbReference type="NCBI Taxonomy" id="278940"/>
    <lineage>
        <taxon>Eukaryota</taxon>
        <taxon>Fungi</taxon>
        <taxon>Dikarya</taxon>
        <taxon>Ascomycota</taxon>
        <taxon>Pezizomycotina</taxon>
        <taxon>Leotiomycetes</taxon>
        <taxon>Helotiales</taxon>
        <taxon>Sclerotiniaceae</taxon>
        <taxon>Botrytis</taxon>
    </lineage>
</organism>
<dbReference type="OrthoDB" id="3541842at2759"/>
<reference evidence="2 3" key="1">
    <citation type="submission" date="2017-12" db="EMBL/GenBank/DDBJ databases">
        <title>Comparative genomics of Botrytis spp.</title>
        <authorList>
            <person name="Valero-Jimenez C.A."/>
            <person name="Tapia P."/>
            <person name="Veloso J."/>
            <person name="Silva-Moreno E."/>
            <person name="Staats M."/>
            <person name="Valdes J.H."/>
            <person name="Van Kan J.A.L."/>
        </authorList>
    </citation>
    <scope>NUCLEOTIDE SEQUENCE [LARGE SCALE GENOMIC DNA]</scope>
    <source>
        <strain evidence="2 3">MUCL435</strain>
    </source>
</reference>
<comment type="caution">
    <text evidence="2">The sequence shown here is derived from an EMBL/GenBank/DDBJ whole genome shotgun (WGS) entry which is preliminary data.</text>
</comment>
<dbReference type="EMBL" id="PQXL01000231">
    <property type="protein sequence ID" value="THV48718.1"/>
    <property type="molecule type" value="Genomic_DNA"/>
</dbReference>
<proteinExistence type="predicted"/>
<evidence type="ECO:0000313" key="3">
    <source>
        <dbReference type="Proteomes" id="UP000308671"/>
    </source>
</evidence>
<evidence type="ECO:0000256" key="1">
    <source>
        <dbReference type="SAM" id="MobiDB-lite"/>
    </source>
</evidence>
<gene>
    <name evidence="2" type="ORF">BGAL_0231g00010</name>
</gene>
<feature type="region of interest" description="Disordered" evidence="1">
    <location>
        <begin position="1"/>
        <end position="25"/>
    </location>
</feature>
<protein>
    <submittedName>
        <fullName evidence="2">Uncharacterized protein</fullName>
    </submittedName>
</protein>
<keyword evidence="3" id="KW-1185">Reference proteome</keyword>
<sequence>MAGDTSTTAEGIAPPEYPHDFDAITPQSTVCSSGTSRVVETALMNQISTQTTPSKATRIELKATVPVKLICWSGGPGNGDPNITVEGPTNGQNKIDARRLGGYRVELR</sequence>